<comment type="caution">
    <text evidence="6">The sequence shown here is derived from an EMBL/GenBank/DDBJ whole genome shotgun (WGS) entry which is preliminary data.</text>
</comment>
<sequence length="1054" mass="112378">MTSQPSTRRLRIGVDVGGTNTDGVILDPSLVASGPSKGILAHHKTATTPNPSDGIITAITTMFTQVEATHADIRPQDAIASVTIGTTHFVNAVIERDPSRLSRVAVLRLSGPFSKHVPPCVDWPEDMRSLILGYHARVKGGLEVDGSLISDIDEAEIVEQCEEIRKRGGIKAVVVNGVFSPIDTTHKQEERAAEIVRRELGGQEVDVVCSKEVANLGFLERENAAVLNASILRFARRTIREFREAVRRLGLKGVPVFITQNDGTILKGEKAAELPIKTFSSGPTNSMRGAAFLVQGMEEGGKKEVGQGEGEAMMVVDIGGTTTDVGLLLPNGFPRQQAAYSELAGVRMNFSCPDIRSIGLGGGSIVRKGKDGITVGPDSVGYRINKEALLFGGSTLTTTDCTVLANPDITSIGDASLVKDALTEAETQQFQAIVKSKIEKIIDNMKTSPENLPVILVGGGAVIAPDELQGASKVLKPRWSEVANAIGAAIARVSAVVDTIKSTETKTENQFLEEIKKEAIERTIAAGASPESVEVVEIEMLPLQYVENKTRFIVRAAGDFDFTRSDLSSDDEEEAVPSEALEQDSSKQQPLTEKTKPQTQPAEVDVLTYTPTVLNRIWHISETDLTFISTGCYILGTGGGGSPYASMILLRQLLRSGASVRVVSPADVPDTAAVGCGCGAGSPTVSIEKLQGDEMMQAQTELYKALASGQGGKATHMIALEIGGGNGLQGMTLGASTNMNIPCVDGDWMGRAYPTKWQTTPVVFNERSPIWSPIAVADGNGNVLVMPKAASDAAVERIIRAALSQMGSQVGAADPPVTGAEMKRWVVENTVSQAWRLGRAVARARAMNRLDEVAETIVEECGGGKKGAAKVLFKGKIVGVRRTLRMGHVYGECVIEGTDVSDGATTTTGGEKRTRGQLGGQGVGGEEDFTGKRIKIPFKNENIAAIRIPEDDGSNDDDNDEKKLEKQEDVLAIVPDLISVIDAQSGEAVGTPEYRYGLLVIVLGIAASDKWTGSQRGIDLGGPKAFGFDHLKYEPLGRFVKPVSVIDEFNRSIE</sequence>
<dbReference type="SUPFAM" id="SSF53067">
    <property type="entry name" value="Actin-like ATPase domain"/>
    <property type="match status" value="1"/>
</dbReference>
<protein>
    <recommendedName>
        <fullName evidence="8">Hydantoinase</fullName>
    </recommendedName>
</protein>
<evidence type="ECO:0008006" key="8">
    <source>
        <dbReference type="Google" id="ProtNLM"/>
    </source>
</evidence>
<reference evidence="6" key="2">
    <citation type="submission" date="2023-06" db="EMBL/GenBank/DDBJ databases">
        <authorList>
            <consortium name="Lawrence Berkeley National Laboratory"/>
            <person name="Haridas S."/>
            <person name="Hensen N."/>
            <person name="Bonometti L."/>
            <person name="Westerberg I."/>
            <person name="Brannstrom I.O."/>
            <person name="Guillou S."/>
            <person name="Cros-Aarteil S."/>
            <person name="Calhoun S."/>
            <person name="Kuo A."/>
            <person name="Mondo S."/>
            <person name="Pangilinan J."/>
            <person name="Riley R."/>
            <person name="Labutti K."/>
            <person name="Andreopoulos B."/>
            <person name="Lipzen A."/>
            <person name="Chen C."/>
            <person name="Yanf M."/>
            <person name="Daum C."/>
            <person name="Ng V."/>
            <person name="Clum A."/>
            <person name="Steindorff A."/>
            <person name="Ohm R."/>
            <person name="Martin F."/>
            <person name="Silar P."/>
            <person name="Natvig D."/>
            <person name="Lalanne C."/>
            <person name="Gautier V."/>
            <person name="Ament-Velasquez S.L."/>
            <person name="Kruys A."/>
            <person name="Hutchinson M.I."/>
            <person name="Powell A.J."/>
            <person name="Barry K."/>
            <person name="Miller A.N."/>
            <person name="Grigoriev I.V."/>
            <person name="Debuchy R."/>
            <person name="Gladieux P."/>
            <person name="Thoren M.H."/>
            <person name="Johannesson H."/>
        </authorList>
    </citation>
    <scope>NUCLEOTIDE SEQUENCE</scope>
    <source>
        <strain evidence="6">CBS 560.94</strain>
    </source>
</reference>
<dbReference type="InterPro" id="IPR045079">
    <property type="entry name" value="Oxoprolinase-like"/>
</dbReference>
<accession>A0AAE0MWJ8</accession>
<evidence type="ECO:0000256" key="1">
    <source>
        <dbReference type="SAM" id="MobiDB-lite"/>
    </source>
</evidence>
<organism evidence="6 7">
    <name type="scientific">Neurospora tetraspora</name>
    <dbReference type="NCBI Taxonomy" id="94610"/>
    <lineage>
        <taxon>Eukaryota</taxon>
        <taxon>Fungi</taxon>
        <taxon>Dikarya</taxon>
        <taxon>Ascomycota</taxon>
        <taxon>Pezizomycotina</taxon>
        <taxon>Sordariomycetes</taxon>
        <taxon>Sordariomycetidae</taxon>
        <taxon>Sordariales</taxon>
        <taxon>Sordariaceae</taxon>
        <taxon>Neurospora</taxon>
    </lineage>
</organism>
<dbReference type="FunFam" id="3.40.1610.10:FF:000001">
    <property type="entry name" value="Hydantoinase, putative"/>
    <property type="match status" value="1"/>
</dbReference>
<dbReference type="GeneID" id="87865822"/>
<dbReference type="FunFam" id="2.40.390.10:FF:000002">
    <property type="entry name" value="ACR027Cp"/>
    <property type="match status" value="1"/>
</dbReference>
<feature type="domain" description="S-Me-THD N-terminal" evidence="4">
    <location>
        <begin position="623"/>
        <end position="787"/>
    </location>
</feature>
<reference evidence="6" key="1">
    <citation type="journal article" date="2023" name="Mol. Phylogenet. Evol.">
        <title>Genome-scale phylogeny and comparative genomics of the fungal order Sordariales.</title>
        <authorList>
            <person name="Hensen N."/>
            <person name="Bonometti L."/>
            <person name="Westerberg I."/>
            <person name="Brannstrom I.O."/>
            <person name="Guillou S."/>
            <person name="Cros-Aarteil S."/>
            <person name="Calhoun S."/>
            <person name="Haridas S."/>
            <person name="Kuo A."/>
            <person name="Mondo S."/>
            <person name="Pangilinan J."/>
            <person name="Riley R."/>
            <person name="LaButti K."/>
            <person name="Andreopoulos B."/>
            <person name="Lipzen A."/>
            <person name="Chen C."/>
            <person name="Yan M."/>
            <person name="Daum C."/>
            <person name="Ng V."/>
            <person name="Clum A."/>
            <person name="Steindorff A."/>
            <person name="Ohm R.A."/>
            <person name="Martin F."/>
            <person name="Silar P."/>
            <person name="Natvig D.O."/>
            <person name="Lalanne C."/>
            <person name="Gautier V."/>
            <person name="Ament-Velasquez S.L."/>
            <person name="Kruys A."/>
            <person name="Hutchinson M.I."/>
            <person name="Powell A.J."/>
            <person name="Barry K."/>
            <person name="Miller A.N."/>
            <person name="Grigoriev I.V."/>
            <person name="Debuchy R."/>
            <person name="Gladieux P."/>
            <person name="Hiltunen Thoren M."/>
            <person name="Johannesson H."/>
        </authorList>
    </citation>
    <scope>NUCLEOTIDE SEQUENCE</scope>
    <source>
        <strain evidence="6">CBS 560.94</strain>
    </source>
</reference>
<dbReference type="Gene3D" id="2.40.390.10">
    <property type="entry name" value="CV3147-like"/>
    <property type="match status" value="1"/>
</dbReference>
<dbReference type="GO" id="GO:0016787">
    <property type="term" value="F:hydrolase activity"/>
    <property type="evidence" value="ECO:0007669"/>
    <property type="project" value="InterPro"/>
</dbReference>
<dbReference type="Pfam" id="PF20906">
    <property type="entry name" value="S-Me-THD_C"/>
    <property type="match status" value="1"/>
</dbReference>
<dbReference type="Pfam" id="PF01968">
    <property type="entry name" value="Hydantoinase_A"/>
    <property type="match status" value="1"/>
</dbReference>
<dbReference type="Gene3D" id="3.40.1610.10">
    <property type="entry name" value="CV3147-like domain"/>
    <property type="match status" value="1"/>
</dbReference>
<dbReference type="InterPro" id="IPR043129">
    <property type="entry name" value="ATPase_NBD"/>
</dbReference>
<dbReference type="InterPro" id="IPR048350">
    <property type="entry name" value="S-Me-THD-like_C"/>
</dbReference>
<dbReference type="EMBL" id="JAUEPP010000001">
    <property type="protein sequence ID" value="KAK3355505.1"/>
    <property type="molecule type" value="Genomic_DNA"/>
</dbReference>
<dbReference type="PANTHER" id="PTHR11365:SF10">
    <property type="entry name" value="HYDANTOINASE_OXOPROLINASE"/>
    <property type="match status" value="1"/>
</dbReference>
<dbReference type="SUPFAM" id="SSF160991">
    <property type="entry name" value="CV3147-like"/>
    <property type="match status" value="1"/>
</dbReference>
<dbReference type="InterPro" id="IPR024071">
    <property type="entry name" value="S-Me-THD_C_sf"/>
</dbReference>
<proteinExistence type="predicted"/>
<evidence type="ECO:0000259" key="4">
    <source>
        <dbReference type="Pfam" id="PF06032"/>
    </source>
</evidence>
<dbReference type="Pfam" id="PF05378">
    <property type="entry name" value="Hydant_A_N"/>
    <property type="match status" value="1"/>
</dbReference>
<feature type="compositionally biased region" description="Polar residues" evidence="1">
    <location>
        <begin position="586"/>
        <end position="601"/>
    </location>
</feature>
<name>A0AAE0MWJ8_9PEZI</name>
<dbReference type="InterPro" id="IPR010318">
    <property type="entry name" value="S-Me-THD_N"/>
</dbReference>
<dbReference type="Proteomes" id="UP001278500">
    <property type="component" value="Unassembled WGS sequence"/>
</dbReference>
<evidence type="ECO:0000259" key="3">
    <source>
        <dbReference type="Pfam" id="PF05378"/>
    </source>
</evidence>
<evidence type="ECO:0000259" key="2">
    <source>
        <dbReference type="Pfam" id="PF01968"/>
    </source>
</evidence>
<evidence type="ECO:0000313" key="6">
    <source>
        <dbReference type="EMBL" id="KAK3355505.1"/>
    </source>
</evidence>
<dbReference type="RefSeq" id="XP_062686883.1">
    <property type="nucleotide sequence ID" value="XM_062828668.1"/>
</dbReference>
<dbReference type="InterPro" id="IPR027479">
    <property type="entry name" value="S-Me-THD_N_sf"/>
</dbReference>
<feature type="domain" description="S-Me-THD-like C-terminal" evidence="5">
    <location>
        <begin position="791"/>
        <end position="1036"/>
    </location>
</feature>
<gene>
    <name evidence="6" type="ORF">B0H65DRAFT_516451</name>
</gene>
<keyword evidence="7" id="KW-1185">Reference proteome</keyword>
<dbReference type="InterPro" id="IPR008040">
    <property type="entry name" value="Hydant_A_N"/>
</dbReference>
<feature type="domain" description="Hydantoinase/oxoprolinase N-terminal" evidence="3">
    <location>
        <begin position="11"/>
        <end position="199"/>
    </location>
</feature>
<feature type="region of interest" description="Disordered" evidence="1">
    <location>
        <begin position="564"/>
        <end position="603"/>
    </location>
</feature>
<evidence type="ECO:0000313" key="7">
    <source>
        <dbReference type="Proteomes" id="UP001278500"/>
    </source>
</evidence>
<feature type="region of interest" description="Disordered" evidence="1">
    <location>
        <begin position="901"/>
        <end position="925"/>
    </location>
</feature>
<dbReference type="AlphaFoldDB" id="A0AAE0MWJ8"/>
<dbReference type="InterPro" id="IPR002821">
    <property type="entry name" value="Hydantoinase_A"/>
</dbReference>
<feature type="domain" description="Hydantoinase A/oxoprolinase" evidence="2">
    <location>
        <begin position="221"/>
        <end position="493"/>
    </location>
</feature>
<dbReference type="Gene3D" id="3.30.420.40">
    <property type="match status" value="1"/>
</dbReference>
<evidence type="ECO:0000259" key="5">
    <source>
        <dbReference type="Pfam" id="PF20906"/>
    </source>
</evidence>
<dbReference type="Pfam" id="PF06032">
    <property type="entry name" value="S-Me-THD_N"/>
    <property type="match status" value="1"/>
</dbReference>
<dbReference type="PANTHER" id="PTHR11365">
    <property type="entry name" value="5-OXOPROLINASE RELATED"/>
    <property type="match status" value="1"/>
</dbReference>